<dbReference type="Gene3D" id="1.20.1260.10">
    <property type="match status" value="1"/>
</dbReference>
<gene>
    <name evidence="4" type="ORF">RT717_21505</name>
</gene>
<dbReference type="RefSeq" id="WP_317488414.1">
    <property type="nucleotide sequence ID" value="NZ_CP136051.1"/>
</dbReference>
<dbReference type="InterPro" id="IPR009078">
    <property type="entry name" value="Ferritin-like_SF"/>
</dbReference>
<dbReference type="Pfam" id="PF00210">
    <property type="entry name" value="Ferritin"/>
    <property type="match status" value="1"/>
</dbReference>
<evidence type="ECO:0000259" key="3">
    <source>
        <dbReference type="Pfam" id="PF00210"/>
    </source>
</evidence>
<evidence type="ECO:0000256" key="1">
    <source>
        <dbReference type="ARBA" id="ARBA00009497"/>
    </source>
</evidence>
<dbReference type="InterPro" id="IPR012347">
    <property type="entry name" value="Ferritin-like"/>
</dbReference>
<evidence type="ECO:0000313" key="4">
    <source>
        <dbReference type="EMBL" id="WOK05656.1"/>
    </source>
</evidence>
<dbReference type="PRINTS" id="PR01346">
    <property type="entry name" value="HELNAPAPROT"/>
</dbReference>
<evidence type="ECO:0000313" key="5">
    <source>
        <dbReference type="Proteomes" id="UP001302349"/>
    </source>
</evidence>
<accession>A0ABZ0ILT1</accession>
<keyword evidence="5" id="KW-1185">Reference proteome</keyword>
<evidence type="ECO:0000256" key="2">
    <source>
        <dbReference type="RuleBase" id="RU003875"/>
    </source>
</evidence>
<dbReference type="PROSITE" id="PS00819">
    <property type="entry name" value="DPS_2"/>
    <property type="match status" value="1"/>
</dbReference>
<feature type="domain" description="Ferritin/DPS" evidence="3">
    <location>
        <begin position="33"/>
        <end position="170"/>
    </location>
</feature>
<dbReference type="Proteomes" id="UP001302349">
    <property type="component" value="Chromosome"/>
</dbReference>
<name>A0ABZ0ILT1_9BACT</name>
<dbReference type="InterPro" id="IPR002177">
    <property type="entry name" value="DPS_DNA-bd"/>
</dbReference>
<protein>
    <submittedName>
        <fullName evidence="4">DNA starvation/stationary phase protection protein</fullName>
    </submittedName>
</protein>
<dbReference type="PIRSF" id="PIRSF005900">
    <property type="entry name" value="Dps"/>
    <property type="match status" value="1"/>
</dbReference>
<dbReference type="PANTHER" id="PTHR42932">
    <property type="entry name" value="GENERAL STRESS PROTEIN 20U"/>
    <property type="match status" value="1"/>
</dbReference>
<dbReference type="InterPro" id="IPR008331">
    <property type="entry name" value="Ferritin_DPS_dom"/>
</dbReference>
<dbReference type="PANTHER" id="PTHR42932:SF1">
    <property type="entry name" value="GENERAL STRESS PROTEIN 20U"/>
    <property type="match status" value="1"/>
</dbReference>
<dbReference type="EMBL" id="CP136051">
    <property type="protein sequence ID" value="WOK05656.1"/>
    <property type="molecule type" value="Genomic_DNA"/>
</dbReference>
<sequence length="176" mass="20716">MITAEKTRNTNSKKKDFKKLGFSALDTIEITQGLNQLLANYSVHYQKLRNFHWNVKGNDFFRLHEKFEELYDEARGHIDDIAERIRVFGQTPMSTMGEYIENAEIKEIRKELLAREMVVEVLLDIRILLSDMHSVVHTAQESDDTGTEDMLTSYIQGLEKHHWMLSAWLNEKWEVK</sequence>
<comment type="similarity">
    <text evidence="1 2">Belongs to the Dps family.</text>
</comment>
<reference evidence="4 5" key="1">
    <citation type="journal article" date="2023" name="Microbiol. Resour. Announc.">
        <title>Complete Genome Sequence of Imperialibacter roseus strain P4T.</title>
        <authorList>
            <person name="Tizabi D.R."/>
            <person name="Bachvaroff T."/>
            <person name="Hill R.T."/>
        </authorList>
    </citation>
    <scope>NUCLEOTIDE SEQUENCE [LARGE SCALE GENOMIC DNA]</scope>
    <source>
        <strain evidence="4 5">P4T</strain>
    </source>
</reference>
<dbReference type="SUPFAM" id="SSF47240">
    <property type="entry name" value="Ferritin-like"/>
    <property type="match status" value="1"/>
</dbReference>
<proteinExistence type="inferred from homology"/>
<dbReference type="CDD" id="cd01043">
    <property type="entry name" value="DPS"/>
    <property type="match status" value="1"/>
</dbReference>
<dbReference type="PROSITE" id="PS00818">
    <property type="entry name" value="DPS_1"/>
    <property type="match status" value="1"/>
</dbReference>
<dbReference type="InterPro" id="IPR023188">
    <property type="entry name" value="DPS_DNA-bd_CS"/>
</dbReference>
<organism evidence="4 5">
    <name type="scientific">Imperialibacter roseus</name>
    <dbReference type="NCBI Taxonomy" id="1324217"/>
    <lineage>
        <taxon>Bacteria</taxon>
        <taxon>Pseudomonadati</taxon>
        <taxon>Bacteroidota</taxon>
        <taxon>Cytophagia</taxon>
        <taxon>Cytophagales</taxon>
        <taxon>Flammeovirgaceae</taxon>
        <taxon>Imperialibacter</taxon>
    </lineage>
</organism>